<dbReference type="GO" id="GO:0050660">
    <property type="term" value="F:flavin adenine dinucleotide binding"/>
    <property type="evidence" value="ECO:0007669"/>
    <property type="project" value="InterPro"/>
</dbReference>
<keyword evidence="4 7" id="KW-0274">FAD</keyword>
<evidence type="ECO:0000259" key="11">
    <source>
        <dbReference type="Pfam" id="PF02771"/>
    </source>
</evidence>
<dbReference type="GO" id="GO:0006631">
    <property type="term" value="P:fatty acid metabolic process"/>
    <property type="evidence" value="ECO:0007669"/>
    <property type="project" value="UniProtKB-ARBA"/>
</dbReference>
<evidence type="ECO:0000256" key="4">
    <source>
        <dbReference type="ARBA" id="ARBA00022827"/>
    </source>
</evidence>
<dbReference type="AlphaFoldDB" id="A0A538TVA3"/>
<dbReference type="FunFam" id="2.40.110.10:FF:000002">
    <property type="entry name" value="Acyl-CoA dehydrogenase fadE12"/>
    <property type="match status" value="1"/>
</dbReference>
<dbReference type="InterPro" id="IPR049448">
    <property type="entry name" value="ACAD9/ACADV-like_C"/>
</dbReference>
<feature type="compositionally biased region" description="Basic and acidic residues" evidence="8">
    <location>
        <begin position="629"/>
        <end position="642"/>
    </location>
</feature>
<comment type="cofactor">
    <cofactor evidence="1 7">
        <name>FAD</name>
        <dbReference type="ChEBI" id="CHEBI:57692"/>
    </cofactor>
</comment>
<reference evidence="13 14" key="1">
    <citation type="journal article" date="2019" name="Nat. Microbiol.">
        <title>Mediterranean grassland soil C-N compound turnover is dependent on rainfall and depth, and is mediated by genomically divergent microorganisms.</title>
        <authorList>
            <person name="Diamond S."/>
            <person name="Andeer P.F."/>
            <person name="Li Z."/>
            <person name="Crits-Christoph A."/>
            <person name="Burstein D."/>
            <person name="Anantharaman K."/>
            <person name="Lane K.R."/>
            <person name="Thomas B.C."/>
            <person name="Pan C."/>
            <person name="Northen T.R."/>
            <person name="Banfield J.F."/>
        </authorList>
    </citation>
    <scope>NUCLEOTIDE SEQUENCE [LARGE SCALE GENOMIC DNA]</scope>
    <source>
        <strain evidence="13">WS_8</strain>
    </source>
</reference>
<keyword evidence="6 7" id="KW-0560">Oxidoreductase</keyword>
<dbReference type="InterPro" id="IPR037069">
    <property type="entry name" value="AcylCoA_DH/ox_N_sf"/>
</dbReference>
<feature type="domain" description="Acyl-CoA dehydrogenase/oxidase N-terminal" evidence="11">
    <location>
        <begin position="63"/>
        <end position="168"/>
    </location>
</feature>
<dbReference type="PANTHER" id="PTHR43884">
    <property type="entry name" value="ACYL-COA DEHYDROGENASE"/>
    <property type="match status" value="1"/>
</dbReference>
<dbReference type="Pfam" id="PF21343">
    <property type="entry name" value="ACAD9-ACADV_C"/>
    <property type="match status" value="1"/>
</dbReference>
<dbReference type="Pfam" id="PF02771">
    <property type="entry name" value="Acyl-CoA_dh_N"/>
    <property type="match status" value="1"/>
</dbReference>
<gene>
    <name evidence="13" type="ORF">E6K78_04360</name>
</gene>
<evidence type="ECO:0000256" key="7">
    <source>
        <dbReference type="RuleBase" id="RU362125"/>
    </source>
</evidence>
<evidence type="ECO:0000256" key="2">
    <source>
        <dbReference type="ARBA" id="ARBA00009347"/>
    </source>
</evidence>
<sequence length="642" mass="70903">MNPTEPKTQHVSELEARAVAEASRETAWEAPSFVRELFLGRLDLSLIHPHPEPDAEEQRRAAEFLARIERFLVEEVDPEQIERDAKIPDRVVQRLRELGAFGIKIPREYGGLGFSQFTYGRAMGLVGTRSGALVALLSAHQSIGVPQPLKLFGTEEQKKRLLPRLAQGAISAFALTEVDVGSDPARMATTATPTADGSAYLLNGDKLWCTNGSIADLLIVMARTPGKAGKPGPISAFMVETKTPGVEVVARLEFMGIRGIENAWLRFTNVRVPKENLLWGEGKGLKLALVTLNTGRLTLPATCAAAGKWCLQVARAFAAERVQWGKPVGHHEAVAQMLSDMASRTYAMEAIADMGALLGDAGKSDIRLEAALAKLWNSDVAWEVCDLAMQVRGGRGYETARSLASRGEAPVPLEQLMRDLRINRIFEGTNQVMRLFIAREALDRHLKAAGDVVMPAVPLARRLTGLVRATLFYAAWYPGRWIGWGRWPRYSTFGRLAGHVRYVDRTARRLARQQFHLMVIHGPALEKKQAQLFRCVDIGAELYAMAVTCVRAQRDRRKDHADRTPEQLADVFCHNARRKIETLFEAIRSNADPQAYRLARGILDGAYGWLEEGIVDAPSAPMAGSTRRAAAEREPERAAAAR</sequence>
<evidence type="ECO:0000256" key="3">
    <source>
        <dbReference type="ARBA" id="ARBA00022630"/>
    </source>
</evidence>
<evidence type="ECO:0000256" key="1">
    <source>
        <dbReference type="ARBA" id="ARBA00001974"/>
    </source>
</evidence>
<evidence type="ECO:0000256" key="8">
    <source>
        <dbReference type="SAM" id="MobiDB-lite"/>
    </source>
</evidence>
<dbReference type="SUPFAM" id="SSF47203">
    <property type="entry name" value="Acyl-CoA dehydrogenase C-terminal domain-like"/>
    <property type="match status" value="1"/>
</dbReference>
<evidence type="ECO:0000256" key="6">
    <source>
        <dbReference type="ARBA" id="ARBA00023002"/>
    </source>
</evidence>
<dbReference type="Pfam" id="PF00441">
    <property type="entry name" value="Acyl-CoA_dh_1"/>
    <property type="match status" value="1"/>
</dbReference>
<dbReference type="Gene3D" id="2.40.110.10">
    <property type="entry name" value="Butyryl-CoA Dehydrogenase, subunit A, domain 2"/>
    <property type="match status" value="1"/>
</dbReference>
<dbReference type="InterPro" id="IPR013786">
    <property type="entry name" value="AcylCoA_DH/ox_N"/>
</dbReference>
<evidence type="ECO:0000256" key="5">
    <source>
        <dbReference type="ARBA" id="ARBA00022946"/>
    </source>
</evidence>
<evidence type="ECO:0000259" key="9">
    <source>
        <dbReference type="Pfam" id="PF00441"/>
    </source>
</evidence>
<protein>
    <submittedName>
        <fullName evidence="13">Acyl-CoA dehydrogenase</fullName>
    </submittedName>
</protein>
<dbReference type="Gene3D" id="1.20.140.10">
    <property type="entry name" value="Butyryl-CoA Dehydrogenase, subunit A, domain 3"/>
    <property type="match status" value="2"/>
</dbReference>
<dbReference type="InterPro" id="IPR006091">
    <property type="entry name" value="Acyl-CoA_Oxase/DH_mid-dom"/>
</dbReference>
<feature type="domain" description="Acyl-CoA oxidase/dehydrogenase middle" evidence="10">
    <location>
        <begin position="172"/>
        <end position="270"/>
    </location>
</feature>
<name>A0A538TVA3_UNCEI</name>
<dbReference type="InterPro" id="IPR036250">
    <property type="entry name" value="AcylCo_DH-like_C"/>
</dbReference>
<evidence type="ECO:0000259" key="12">
    <source>
        <dbReference type="Pfam" id="PF21343"/>
    </source>
</evidence>
<keyword evidence="3 7" id="KW-0285">Flavoprotein</keyword>
<comment type="similarity">
    <text evidence="2 7">Belongs to the acyl-CoA dehydrogenase family.</text>
</comment>
<dbReference type="Gene3D" id="1.10.540.10">
    <property type="entry name" value="Acyl-CoA dehydrogenase/oxidase, N-terminal domain"/>
    <property type="match status" value="1"/>
</dbReference>
<evidence type="ECO:0000259" key="10">
    <source>
        <dbReference type="Pfam" id="PF02770"/>
    </source>
</evidence>
<keyword evidence="5" id="KW-0809">Transit peptide</keyword>
<dbReference type="EMBL" id="VBOY01000036">
    <property type="protein sequence ID" value="TMQ67560.1"/>
    <property type="molecule type" value="Genomic_DNA"/>
</dbReference>
<dbReference type="FunFam" id="1.10.540.10:FF:000001">
    <property type="entry name" value="Very long-chain-specific acyl-CoA dehydrogenase, mitochondrial"/>
    <property type="match status" value="1"/>
</dbReference>
<evidence type="ECO:0000313" key="14">
    <source>
        <dbReference type="Proteomes" id="UP000316609"/>
    </source>
</evidence>
<accession>A0A538TVA3</accession>
<dbReference type="InterPro" id="IPR046373">
    <property type="entry name" value="Acyl-CoA_Oxase/DH_mid-dom_sf"/>
</dbReference>
<dbReference type="InterPro" id="IPR009100">
    <property type="entry name" value="AcylCoA_DH/oxidase_NM_dom_sf"/>
</dbReference>
<dbReference type="Pfam" id="PF02770">
    <property type="entry name" value="Acyl-CoA_dh_M"/>
    <property type="match status" value="1"/>
</dbReference>
<dbReference type="PANTHER" id="PTHR43884:SF9">
    <property type="entry name" value="COMPLEX I ASSEMBLY FACTOR ACAD9, MITOCHONDRIAL"/>
    <property type="match status" value="1"/>
</dbReference>
<evidence type="ECO:0000313" key="13">
    <source>
        <dbReference type="EMBL" id="TMQ67560.1"/>
    </source>
</evidence>
<dbReference type="GO" id="GO:0003995">
    <property type="term" value="F:acyl-CoA dehydrogenase activity"/>
    <property type="evidence" value="ECO:0007669"/>
    <property type="project" value="TreeGrafter"/>
</dbReference>
<feature type="domain" description="Acyl-CoA dehydrogenase/oxidase C-terminal" evidence="9">
    <location>
        <begin position="282"/>
        <end position="441"/>
    </location>
</feature>
<dbReference type="Proteomes" id="UP000316609">
    <property type="component" value="Unassembled WGS sequence"/>
</dbReference>
<dbReference type="SUPFAM" id="SSF56645">
    <property type="entry name" value="Acyl-CoA dehydrogenase NM domain-like"/>
    <property type="match status" value="1"/>
</dbReference>
<proteinExistence type="inferred from homology"/>
<comment type="caution">
    <text evidence="13">The sequence shown here is derived from an EMBL/GenBank/DDBJ whole genome shotgun (WGS) entry which is preliminary data.</text>
</comment>
<feature type="region of interest" description="Disordered" evidence="8">
    <location>
        <begin position="621"/>
        <end position="642"/>
    </location>
</feature>
<dbReference type="InterPro" id="IPR009075">
    <property type="entry name" value="AcylCo_DH/oxidase_C"/>
</dbReference>
<organism evidence="13 14">
    <name type="scientific">Eiseniibacteriota bacterium</name>
    <dbReference type="NCBI Taxonomy" id="2212470"/>
    <lineage>
        <taxon>Bacteria</taxon>
        <taxon>Candidatus Eiseniibacteriota</taxon>
    </lineage>
</organism>
<feature type="domain" description="ACAD9/ACADV-like C-terminal" evidence="12">
    <location>
        <begin position="516"/>
        <end position="599"/>
    </location>
</feature>